<dbReference type="NCBIfam" id="TIGR01646">
    <property type="entry name" value="vgr_GE"/>
    <property type="match status" value="1"/>
</dbReference>
<dbReference type="Gene3D" id="3.55.50.10">
    <property type="entry name" value="Baseplate protein-like domains"/>
    <property type="match status" value="1"/>
</dbReference>
<feature type="domain" description="Gp5/Type VI secretion system Vgr protein OB-fold" evidence="3">
    <location>
        <begin position="387"/>
        <end position="453"/>
    </location>
</feature>
<dbReference type="PANTHER" id="PTHR32305:SF11">
    <property type="entry name" value="TYPE VI SECRETION SYSTEM SPIKE PROTEIN VGRG3"/>
    <property type="match status" value="1"/>
</dbReference>
<keyword evidence="6" id="KW-1185">Reference proteome</keyword>
<dbReference type="Proteomes" id="UP000071641">
    <property type="component" value="Unassembled WGS sequence"/>
</dbReference>
<dbReference type="EMBL" id="FIZX01000002">
    <property type="protein sequence ID" value="CZF80685.1"/>
    <property type="molecule type" value="Genomic_DNA"/>
</dbReference>
<dbReference type="InterPro" id="IPR006533">
    <property type="entry name" value="T6SS_Vgr_RhsGE"/>
</dbReference>
<dbReference type="InterPro" id="IPR050708">
    <property type="entry name" value="T6SS_VgrG/RHS"/>
</dbReference>
<dbReference type="Pfam" id="PF05954">
    <property type="entry name" value="Phage_GPD"/>
    <property type="match status" value="1"/>
</dbReference>
<dbReference type="AlphaFoldDB" id="A0A128F2B7"/>
<dbReference type="InterPro" id="IPR054030">
    <property type="entry name" value="Gp5_Vgr_C"/>
</dbReference>
<dbReference type="InterPro" id="IPR017847">
    <property type="entry name" value="T6SS_RhsGE_Vgr_subset"/>
</dbReference>
<dbReference type="STRING" id="1796497.GCE9029_02140"/>
<dbReference type="SUPFAM" id="SSF69349">
    <property type="entry name" value="Phage fibre proteins"/>
    <property type="match status" value="1"/>
</dbReference>
<dbReference type="SUPFAM" id="SSF69255">
    <property type="entry name" value="gp5 N-terminal domain-like"/>
    <property type="match status" value="1"/>
</dbReference>
<dbReference type="Pfam" id="PF04717">
    <property type="entry name" value="Phage_base_V"/>
    <property type="match status" value="1"/>
</dbReference>
<protein>
    <submittedName>
        <fullName evidence="5">Phage-related baseplate assembly protein</fullName>
    </submittedName>
</protein>
<evidence type="ECO:0000256" key="2">
    <source>
        <dbReference type="SAM" id="MobiDB-lite"/>
    </source>
</evidence>
<evidence type="ECO:0000259" key="4">
    <source>
        <dbReference type="Pfam" id="PF22178"/>
    </source>
</evidence>
<feature type="domain" description="Gp5/Type VI secretion system Vgr C-terminal trimerisation" evidence="4">
    <location>
        <begin position="471"/>
        <end position="580"/>
    </location>
</feature>
<dbReference type="RefSeq" id="WP_062663250.1">
    <property type="nucleotide sequence ID" value="NZ_FIZX01000002.1"/>
</dbReference>
<dbReference type="Gene3D" id="4.10.220.110">
    <property type="match status" value="1"/>
</dbReference>
<proteinExistence type="inferred from homology"/>
<accession>A0A128F2B7</accession>
<evidence type="ECO:0000256" key="1">
    <source>
        <dbReference type="ARBA" id="ARBA00005558"/>
    </source>
</evidence>
<dbReference type="Gene3D" id="2.30.110.50">
    <property type="match status" value="1"/>
</dbReference>
<name>A0A128F2B7_9GAMM</name>
<evidence type="ECO:0000313" key="6">
    <source>
        <dbReference type="Proteomes" id="UP000071641"/>
    </source>
</evidence>
<feature type="compositionally biased region" description="Basic and acidic residues" evidence="2">
    <location>
        <begin position="652"/>
        <end position="668"/>
    </location>
</feature>
<evidence type="ECO:0000313" key="5">
    <source>
        <dbReference type="EMBL" id="CZF80685.1"/>
    </source>
</evidence>
<dbReference type="PANTHER" id="PTHR32305">
    <property type="match status" value="1"/>
</dbReference>
<dbReference type="Pfam" id="PF22178">
    <property type="entry name" value="Gp5_trimer_C"/>
    <property type="match status" value="1"/>
</dbReference>
<sequence>MANATGLQFTFQTSSLDLSLFGVLGFSVEEGLSTPFMAKVELVSREAGVSPDQLVDKDGLLCVWKDGVLYRQFHGIVSRFTRGDTGHSQTYYFLELVPALKRLSLRQNSRIFQSADAVQIISTLLEEMGVDDFAFSLTHTPATREYCVQYRESDLDFVERLAAEEGMFYFFEQSGGKHSLVFADDSSVLSAISTPLTYEPNIGGVAEYPYIRSFKPSSEMGASSATLKDYSFKKPDYGLVHSHTGTDLSFQRATYEHYDYPGRFKDDGSGKPFTQFRLESLRRESLSASLLSNIPAISPGLKMTVEGPEDASDVNMEWLGVRVIHIGTQPQAAQESGGEGQTTYNNEAVVIPATRTWRPMPNIKPRVDGPQIAIVVGPANEEIFCDEHGRVKVQFPWDRVGEWNENSSCWVRVAQGWAGASYGAVSVPRIGHEVIVSFLEGDPDQPIVTGRTYHAANLVPQSLPAHKTQTVLRTQTHKGDGFNELRFEDESGKEEIYVHAQKDVNRVIENNEGDIVGNDRQRDVKNNETVKIGDTQKISVGNDQHIKVNRFLTETVGIASTLTVGGAYQVTVGGAKNESVALVSAEQVGTIKSIVAGKSIHSNTKKYVVQAEKIVLSTKGAMIEMDASGILIKGNQVKIKGNAIDFSSAGGGDKEDKPFKEKCTKGKG</sequence>
<dbReference type="NCBIfam" id="TIGR03361">
    <property type="entry name" value="VI_Rhs_Vgr"/>
    <property type="match status" value="1"/>
</dbReference>
<organism evidence="5 6">
    <name type="scientific">Grimontia celer</name>
    <dbReference type="NCBI Taxonomy" id="1796497"/>
    <lineage>
        <taxon>Bacteria</taxon>
        <taxon>Pseudomonadati</taxon>
        <taxon>Pseudomonadota</taxon>
        <taxon>Gammaproteobacteria</taxon>
        <taxon>Vibrionales</taxon>
        <taxon>Vibrionaceae</taxon>
        <taxon>Grimontia</taxon>
    </lineage>
</organism>
<dbReference type="InterPro" id="IPR006531">
    <property type="entry name" value="Gp5/Vgr_OB"/>
</dbReference>
<feature type="region of interest" description="Disordered" evidence="2">
    <location>
        <begin position="648"/>
        <end position="668"/>
    </location>
</feature>
<comment type="similarity">
    <text evidence="1">Belongs to the VgrG protein family.</text>
</comment>
<dbReference type="SUPFAM" id="SSF69279">
    <property type="entry name" value="Phage tail proteins"/>
    <property type="match status" value="2"/>
</dbReference>
<reference evidence="6" key="1">
    <citation type="submission" date="2016-02" db="EMBL/GenBank/DDBJ databases">
        <authorList>
            <person name="Rodrigo-Torres Lidia"/>
            <person name="Arahal R.David."/>
        </authorList>
    </citation>
    <scope>NUCLEOTIDE SEQUENCE [LARGE SCALE GENOMIC DNA]</scope>
    <source>
        <strain evidence="6">CECT 9029</strain>
    </source>
</reference>
<evidence type="ECO:0000259" key="3">
    <source>
        <dbReference type="Pfam" id="PF04717"/>
    </source>
</evidence>
<dbReference type="OrthoDB" id="9762420at2"/>
<dbReference type="InterPro" id="IPR037026">
    <property type="entry name" value="Vgr_OB-fold_dom_sf"/>
</dbReference>
<dbReference type="Gene3D" id="2.40.50.230">
    <property type="entry name" value="Gp5 N-terminal domain"/>
    <property type="match status" value="1"/>
</dbReference>
<gene>
    <name evidence="5" type="ORF">GCE9029_02140</name>
</gene>